<dbReference type="InterPro" id="IPR029151">
    <property type="entry name" value="Sensor-like_sf"/>
</dbReference>
<evidence type="ECO:0000313" key="4">
    <source>
        <dbReference type="EMBL" id="RYU59301.1"/>
    </source>
</evidence>
<reference evidence="4 5" key="1">
    <citation type="submission" date="2019-02" db="EMBL/GenBank/DDBJ databases">
        <title>Genome sequences of Aliivibrio finisterrensis strains from farmed Atlantic salmon.</title>
        <authorList>
            <person name="Bowman J.P."/>
        </authorList>
    </citation>
    <scope>NUCLEOTIDE SEQUENCE [LARGE SCALE GENOMIC DNA]</scope>
    <source>
        <strain evidence="4 5">A21</strain>
    </source>
</reference>
<dbReference type="SUPFAM" id="SSF103190">
    <property type="entry name" value="Sensory domain-like"/>
    <property type="match status" value="1"/>
</dbReference>
<keyword evidence="5" id="KW-1185">Reference proteome</keyword>
<keyword evidence="2" id="KW-0472">Membrane</keyword>
<accession>A0ABY0I1R5</accession>
<keyword evidence="2" id="KW-0812">Transmembrane</keyword>
<protein>
    <recommendedName>
        <fullName evidence="3">Histidine kinase VP0354-like sensor domain-containing protein</fullName>
    </recommendedName>
</protein>
<evidence type="ECO:0000259" key="3">
    <source>
        <dbReference type="Pfam" id="PF21623"/>
    </source>
</evidence>
<dbReference type="Pfam" id="PF21623">
    <property type="entry name" value="HK_sensor_dom_bact"/>
    <property type="match status" value="1"/>
</dbReference>
<organism evidence="4 5">
    <name type="scientific">Aliivibrio finisterrensis</name>
    <dbReference type="NCBI Taxonomy" id="511998"/>
    <lineage>
        <taxon>Bacteria</taxon>
        <taxon>Pseudomonadati</taxon>
        <taxon>Pseudomonadota</taxon>
        <taxon>Gammaproteobacteria</taxon>
        <taxon>Vibrionales</taxon>
        <taxon>Vibrionaceae</taxon>
        <taxon>Aliivibrio</taxon>
    </lineage>
</organism>
<keyword evidence="2" id="KW-1133">Transmembrane helix</keyword>
<evidence type="ECO:0000313" key="5">
    <source>
        <dbReference type="Proteomes" id="UP000294166"/>
    </source>
</evidence>
<dbReference type="EMBL" id="SEZN01000068">
    <property type="protein sequence ID" value="RYU59301.1"/>
    <property type="molecule type" value="Genomic_DNA"/>
</dbReference>
<evidence type="ECO:0000256" key="2">
    <source>
        <dbReference type="SAM" id="Phobius"/>
    </source>
</evidence>
<dbReference type="RefSeq" id="WP_130066687.1">
    <property type="nucleotide sequence ID" value="NZ_SEZN01000068.1"/>
</dbReference>
<evidence type="ECO:0000256" key="1">
    <source>
        <dbReference type="ARBA" id="ARBA00004533"/>
    </source>
</evidence>
<sequence length="178" mass="20425">MNNRIIFKQIKYFAITILLIGVTPIFYLWGQYQTESNAIQFQRESEAKHQLNFSQKEVHSIASKLSTSLKLLSGNRVLLEFIQDPSLKNRSLLESLWALTATNYSYISQIRLIGIDGQEISRINEENGTLTIVPENELQDKSHRDYFIYAQTLKTDAFGFFGIDLDVEHGSQGDRMSV</sequence>
<feature type="domain" description="Histidine kinase VP0354-like sensor" evidence="3">
    <location>
        <begin position="45"/>
        <end position="173"/>
    </location>
</feature>
<dbReference type="Proteomes" id="UP000294166">
    <property type="component" value="Unassembled WGS sequence"/>
</dbReference>
<comment type="subcellular location">
    <subcellularLocation>
        <location evidence="1">Cell inner membrane</location>
    </subcellularLocation>
</comment>
<dbReference type="InterPro" id="IPR048760">
    <property type="entry name" value="VP0354-like_sensor_dom"/>
</dbReference>
<feature type="transmembrane region" description="Helical" evidence="2">
    <location>
        <begin position="12"/>
        <end position="30"/>
    </location>
</feature>
<comment type="caution">
    <text evidence="4">The sequence shown here is derived from an EMBL/GenBank/DDBJ whole genome shotgun (WGS) entry which is preliminary data.</text>
</comment>
<proteinExistence type="predicted"/>
<dbReference type="Gene3D" id="3.30.450.20">
    <property type="entry name" value="PAS domain"/>
    <property type="match status" value="1"/>
</dbReference>
<gene>
    <name evidence="4" type="ORF">ERW53_20040</name>
</gene>
<name>A0ABY0I1R5_9GAMM</name>